<dbReference type="InterPro" id="IPR036575">
    <property type="entry name" value="TFIIS_cen_dom_sf"/>
</dbReference>
<dbReference type="GO" id="GO:0003676">
    <property type="term" value="F:nucleic acid binding"/>
    <property type="evidence" value="ECO:0007669"/>
    <property type="project" value="InterPro"/>
</dbReference>
<dbReference type="PROSITE" id="PS51133">
    <property type="entry name" value="ZF_TFIIS_2"/>
    <property type="match status" value="1"/>
</dbReference>
<dbReference type="SUPFAM" id="SSF46942">
    <property type="entry name" value="Elongation factor TFIIS domain 2"/>
    <property type="match status" value="1"/>
</dbReference>
<dbReference type="SUPFAM" id="SSF57783">
    <property type="entry name" value="Zinc beta-ribbon"/>
    <property type="match status" value="1"/>
</dbReference>
<evidence type="ECO:0000256" key="5">
    <source>
        <dbReference type="ARBA" id="ARBA00022833"/>
    </source>
</evidence>
<evidence type="ECO:0000256" key="1">
    <source>
        <dbReference type="ARBA" id="ARBA00004123"/>
    </source>
</evidence>
<dbReference type="PANTHER" id="PTHR11477:SF0">
    <property type="entry name" value="IP08861P-RELATED"/>
    <property type="match status" value="1"/>
</dbReference>
<dbReference type="InterPro" id="IPR017923">
    <property type="entry name" value="TFIIS_N"/>
</dbReference>
<dbReference type="Gene3D" id="2.20.25.10">
    <property type="match status" value="1"/>
</dbReference>
<feature type="domain" description="TFIIS N-terminal" evidence="12">
    <location>
        <begin position="2"/>
        <end position="81"/>
    </location>
</feature>
<dbReference type="SMART" id="SM00440">
    <property type="entry name" value="ZnF_C2C2"/>
    <property type="match status" value="1"/>
</dbReference>
<dbReference type="InterPro" id="IPR035441">
    <property type="entry name" value="TFIIS/LEDGF_dom_sf"/>
</dbReference>
<protein>
    <recommendedName>
        <fullName evidence="8">TFIIS</fullName>
    </recommendedName>
</protein>
<evidence type="ECO:0000256" key="8">
    <source>
        <dbReference type="ARBA" id="ARBA00083484"/>
    </source>
</evidence>
<dbReference type="Pfam" id="PF01096">
    <property type="entry name" value="Zn_ribbon_TFIIS"/>
    <property type="match status" value="1"/>
</dbReference>
<evidence type="ECO:0000256" key="7">
    <source>
        <dbReference type="ARBA" id="ARBA00025408"/>
    </source>
</evidence>
<dbReference type="Gene3D" id="1.10.472.30">
    <property type="entry name" value="Transcription elongation factor S-II, central domain"/>
    <property type="match status" value="1"/>
</dbReference>
<dbReference type="SMART" id="SM00510">
    <property type="entry name" value="TFS2M"/>
    <property type="match status" value="1"/>
</dbReference>
<dbReference type="GO" id="GO:0005634">
    <property type="term" value="C:nucleus"/>
    <property type="evidence" value="ECO:0007669"/>
    <property type="project" value="UniProtKB-SubCell"/>
</dbReference>
<sequence>MEEVARIKVELEKAFGDNDVKKTVELLEQLVNQPVTMMVLQDTHIGLTVNTIRKSLTNAEALALCKKVLKKWKKMAEFYKQQEEAPTTTSTVRTKFRKMITDALKLPLPKDLQNQEPFLDEESLAARIEECIFQEFKNESDKRYMNRVRSRIINLKDAKNPYLRLNVLRGDISAERIAKMTPEEMASDDLKKQREEITQQAIRDHQMALTGGTTSSEIKCPACKKYDCSYNQMQTRSADEPMTTFCHCNNCGKRWKFC</sequence>
<evidence type="ECO:0000256" key="3">
    <source>
        <dbReference type="ARBA" id="ARBA00022723"/>
    </source>
</evidence>
<name>A0A6G1SD73_9ACAR</name>
<comment type="function">
    <text evidence="7">Necessary for efficient RNA polymerase II transcription elongation past template-encoded arresting sites. The arresting sites in DNA have the property of trapping a certain fraction of elongating RNA polymerases that pass through, resulting in locked ternary complexes. Cleavage of the nascent transcript by S-II allows the resumption of elongation from the new 3'-terminus.</text>
</comment>
<dbReference type="PROSITE" id="PS51319">
    <property type="entry name" value="TFIIS_N"/>
    <property type="match status" value="1"/>
</dbReference>
<evidence type="ECO:0000256" key="9">
    <source>
        <dbReference type="PROSITE-ProRule" id="PRU00472"/>
    </source>
</evidence>
<keyword evidence="14" id="KW-0648">Protein biosynthesis</keyword>
<keyword evidence="5" id="KW-0862">Zinc</keyword>
<dbReference type="AlphaFoldDB" id="A0A6G1SD73"/>
<accession>A0A6G1SD73</accession>
<evidence type="ECO:0000256" key="6">
    <source>
        <dbReference type="ARBA" id="ARBA00023242"/>
    </source>
</evidence>
<feature type="domain" description="TFIIS central" evidence="13">
    <location>
        <begin position="92"/>
        <end position="213"/>
    </location>
</feature>
<dbReference type="InterPro" id="IPR035100">
    <property type="entry name" value="TF_IIS-typ"/>
</dbReference>
<organism evidence="14">
    <name type="scientific">Aceria tosichella</name>
    <name type="common">wheat curl mite</name>
    <dbReference type="NCBI Taxonomy" id="561515"/>
    <lineage>
        <taxon>Eukaryota</taxon>
        <taxon>Metazoa</taxon>
        <taxon>Ecdysozoa</taxon>
        <taxon>Arthropoda</taxon>
        <taxon>Chelicerata</taxon>
        <taxon>Arachnida</taxon>
        <taxon>Acari</taxon>
        <taxon>Acariformes</taxon>
        <taxon>Trombidiformes</taxon>
        <taxon>Prostigmata</taxon>
        <taxon>Eupodina</taxon>
        <taxon>Eriophyoidea</taxon>
        <taxon>Eriophyidae</taxon>
        <taxon>Eriophyinae</taxon>
        <taxon>Aceriini</taxon>
        <taxon>Aceria</taxon>
    </lineage>
</organism>
<dbReference type="Gene3D" id="1.20.930.10">
    <property type="entry name" value="Conserved domain common to transcription factors TFIIS, elongin A, CRSP70"/>
    <property type="match status" value="1"/>
</dbReference>
<dbReference type="FunFam" id="2.20.25.10:FF:000001">
    <property type="entry name" value="Probable Transcription elongation factor S-II"/>
    <property type="match status" value="1"/>
</dbReference>
<evidence type="ECO:0000259" key="13">
    <source>
        <dbReference type="PROSITE" id="PS51321"/>
    </source>
</evidence>
<dbReference type="GO" id="GO:0008270">
    <property type="term" value="F:zinc ion binding"/>
    <property type="evidence" value="ECO:0007669"/>
    <property type="project" value="UniProtKB-KW"/>
</dbReference>
<reference evidence="14" key="1">
    <citation type="submission" date="2018-10" db="EMBL/GenBank/DDBJ databases">
        <title>Transcriptome assembly of Aceria tosichella (Wheat curl mite) Type 2.</title>
        <authorList>
            <person name="Scully E.D."/>
            <person name="Geib S.M."/>
            <person name="Palmer N.A."/>
            <person name="Gupta A.K."/>
            <person name="Sarath G."/>
            <person name="Tatineni S."/>
        </authorList>
    </citation>
    <scope>NUCLEOTIDE SEQUENCE</scope>
    <source>
        <strain evidence="14">LincolnNE</strain>
    </source>
</reference>
<comment type="similarity">
    <text evidence="2">Belongs to the TFS-II family.</text>
</comment>
<dbReference type="GO" id="GO:0006351">
    <property type="term" value="P:DNA-templated transcription"/>
    <property type="evidence" value="ECO:0007669"/>
    <property type="project" value="InterPro"/>
</dbReference>
<dbReference type="PROSITE" id="PS51321">
    <property type="entry name" value="TFIIS_CENTRAL"/>
    <property type="match status" value="1"/>
</dbReference>
<dbReference type="CDD" id="cd13749">
    <property type="entry name" value="Zn-ribbon_TFIIS"/>
    <property type="match status" value="1"/>
</dbReference>
<evidence type="ECO:0000256" key="2">
    <source>
        <dbReference type="ARBA" id="ARBA00009647"/>
    </source>
</evidence>
<dbReference type="Pfam" id="PF08711">
    <property type="entry name" value="Med26"/>
    <property type="match status" value="1"/>
</dbReference>
<dbReference type="PROSITE" id="PS00466">
    <property type="entry name" value="ZF_TFIIS_1"/>
    <property type="match status" value="1"/>
</dbReference>
<keyword evidence="4 9" id="KW-0863">Zinc-finger</keyword>
<comment type="subcellular location">
    <subcellularLocation>
        <location evidence="1 10">Nucleus</location>
    </subcellularLocation>
</comment>
<evidence type="ECO:0000259" key="11">
    <source>
        <dbReference type="PROSITE" id="PS51133"/>
    </source>
</evidence>
<dbReference type="GO" id="GO:0003746">
    <property type="term" value="F:translation elongation factor activity"/>
    <property type="evidence" value="ECO:0007669"/>
    <property type="project" value="UniProtKB-KW"/>
</dbReference>
<gene>
    <name evidence="14" type="primary">TCEA2</name>
    <name evidence="14" type="ORF">g.16757</name>
</gene>
<dbReference type="PANTHER" id="PTHR11477">
    <property type="entry name" value="TRANSCRIPTION FACTOR S-II ZINC FINGER DOMAIN-CONTAINING PROTEIN"/>
    <property type="match status" value="1"/>
</dbReference>
<proteinExistence type="inferred from homology"/>
<evidence type="ECO:0000259" key="12">
    <source>
        <dbReference type="PROSITE" id="PS51319"/>
    </source>
</evidence>
<dbReference type="InterPro" id="IPR001222">
    <property type="entry name" value="Znf_TFIIS"/>
</dbReference>
<dbReference type="Pfam" id="PF07500">
    <property type="entry name" value="TFIIS_M"/>
    <property type="match status" value="1"/>
</dbReference>
<evidence type="ECO:0000256" key="4">
    <source>
        <dbReference type="ARBA" id="ARBA00022771"/>
    </source>
</evidence>
<keyword evidence="14" id="KW-0251">Elongation factor</keyword>
<evidence type="ECO:0000256" key="10">
    <source>
        <dbReference type="PROSITE-ProRule" id="PRU00649"/>
    </source>
</evidence>
<evidence type="ECO:0000313" key="14">
    <source>
        <dbReference type="EMBL" id="MDE48476.1"/>
    </source>
</evidence>
<feature type="domain" description="TFIIS-type" evidence="11">
    <location>
        <begin position="216"/>
        <end position="256"/>
    </location>
</feature>
<keyword evidence="6 10" id="KW-0539">Nucleus</keyword>
<dbReference type="EMBL" id="GGYP01003705">
    <property type="protein sequence ID" value="MDE48476.1"/>
    <property type="molecule type" value="Transcribed_RNA"/>
</dbReference>
<dbReference type="SUPFAM" id="SSF47676">
    <property type="entry name" value="Conserved domain common to transcription factors TFIIS, elongin A, CRSP70"/>
    <property type="match status" value="1"/>
</dbReference>
<dbReference type="InterPro" id="IPR003618">
    <property type="entry name" value="TFIIS_cen_dom"/>
</dbReference>
<keyword evidence="3" id="KW-0479">Metal-binding</keyword>
<dbReference type="PIRSF" id="PIRSF006704">
    <property type="entry name" value="TF_IIS"/>
    <property type="match status" value="1"/>
</dbReference>